<accession>A0A835J510</accession>
<dbReference type="AlphaFoldDB" id="A0A835J510"/>
<dbReference type="EMBL" id="JADGMS010000017">
    <property type="protein sequence ID" value="KAF9663450.1"/>
    <property type="molecule type" value="Genomic_DNA"/>
</dbReference>
<evidence type="ECO:0000313" key="2">
    <source>
        <dbReference type="Proteomes" id="UP000657918"/>
    </source>
</evidence>
<name>A0A835J510_9ROSI</name>
<protein>
    <submittedName>
        <fullName evidence="1">Uncharacterized protein</fullName>
    </submittedName>
</protein>
<dbReference type="Proteomes" id="UP000657918">
    <property type="component" value="Unassembled WGS sequence"/>
</dbReference>
<keyword evidence="2" id="KW-1185">Reference proteome</keyword>
<proteinExistence type="predicted"/>
<sequence length="71" mass="7625">MLRKEGRHGANGRGAVVEGNLMAGQGVMGAHARLSFANHLARGHIQQRELEKRLVLEVAVDRKRVADGNGG</sequence>
<comment type="caution">
    <text evidence="1">The sequence shown here is derived from an EMBL/GenBank/DDBJ whole genome shotgun (WGS) entry which is preliminary data.</text>
</comment>
<dbReference type="OrthoDB" id="10469100at2759"/>
<evidence type="ECO:0000313" key="1">
    <source>
        <dbReference type="EMBL" id="KAF9663450.1"/>
    </source>
</evidence>
<reference evidence="1 2" key="1">
    <citation type="submission" date="2020-10" db="EMBL/GenBank/DDBJ databases">
        <title>Plant Genome Project.</title>
        <authorList>
            <person name="Zhang R.-G."/>
        </authorList>
    </citation>
    <scope>NUCLEOTIDE SEQUENCE [LARGE SCALE GENOMIC DNA]</scope>
    <source>
        <strain evidence="1">FAFU-HL-1</strain>
        <tissue evidence="1">Leaf</tissue>
    </source>
</reference>
<gene>
    <name evidence="1" type="ORF">SADUNF_Sadunf17G0051300</name>
</gene>
<organism evidence="1 2">
    <name type="scientific">Salix dunnii</name>
    <dbReference type="NCBI Taxonomy" id="1413687"/>
    <lineage>
        <taxon>Eukaryota</taxon>
        <taxon>Viridiplantae</taxon>
        <taxon>Streptophyta</taxon>
        <taxon>Embryophyta</taxon>
        <taxon>Tracheophyta</taxon>
        <taxon>Spermatophyta</taxon>
        <taxon>Magnoliopsida</taxon>
        <taxon>eudicotyledons</taxon>
        <taxon>Gunneridae</taxon>
        <taxon>Pentapetalae</taxon>
        <taxon>rosids</taxon>
        <taxon>fabids</taxon>
        <taxon>Malpighiales</taxon>
        <taxon>Salicaceae</taxon>
        <taxon>Saliceae</taxon>
        <taxon>Salix</taxon>
    </lineage>
</organism>